<dbReference type="EMBL" id="JBBPBK010000005">
    <property type="protein sequence ID" value="KAK9285118.1"/>
    <property type="molecule type" value="Genomic_DNA"/>
</dbReference>
<evidence type="ECO:0000313" key="4">
    <source>
        <dbReference type="Proteomes" id="UP001415857"/>
    </source>
</evidence>
<protein>
    <submittedName>
        <fullName evidence="3">Uncharacterized protein</fullName>
    </submittedName>
</protein>
<dbReference type="PRINTS" id="PR00633">
    <property type="entry name" value="RCCNDNSATION"/>
</dbReference>
<dbReference type="PANTHER" id="PTHR22870:SF462">
    <property type="entry name" value="BTB DOMAIN-CONTAINING PROTEIN"/>
    <property type="match status" value="1"/>
</dbReference>
<gene>
    <name evidence="3" type="ORF">L1049_024303</name>
</gene>
<dbReference type="PANTHER" id="PTHR22870">
    <property type="entry name" value="REGULATOR OF CHROMOSOME CONDENSATION"/>
    <property type="match status" value="1"/>
</dbReference>
<organism evidence="3 4">
    <name type="scientific">Liquidambar formosana</name>
    <name type="common">Formosan gum</name>
    <dbReference type="NCBI Taxonomy" id="63359"/>
    <lineage>
        <taxon>Eukaryota</taxon>
        <taxon>Viridiplantae</taxon>
        <taxon>Streptophyta</taxon>
        <taxon>Embryophyta</taxon>
        <taxon>Tracheophyta</taxon>
        <taxon>Spermatophyta</taxon>
        <taxon>Magnoliopsida</taxon>
        <taxon>eudicotyledons</taxon>
        <taxon>Gunneridae</taxon>
        <taxon>Pentapetalae</taxon>
        <taxon>Saxifragales</taxon>
        <taxon>Altingiaceae</taxon>
        <taxon>Liquidambar</taxon>
    </lineage>
</organism>
<comment type="caution">
    <text evidence="3">The sequence shown here is derived from an EMBL/GenBank/DDBJ whole genome shotgun (WGS) entry which is preliminary data.</text>
</comment>
<keyword evidence="1" id="KW-0677">Repeat</keyword>
<dbReference type="Gene3D" id="2.130.10.30">
    <property type="entry name" value="Regulator of chromosome condensation 1/beta-lactamase-inhibitor protein II"/>
    <property type="match status" value="1"/>
</dbReference>
<dbReference type="SUPFAM" id="SSF50985">
    <property type="entry name" value="RCC1/BLIP-II"/>
    <property type="match status" value="1"/>
</dbReference>
<dbReference type="PROSITE" id="PS50012">
    <property type="entry name" value="RCC1_3"/>
    <property type="match status" value="1"/>
</dbReference>
<evidence type="ECO:0000256" key="1">
    <source>
        <dbReference type="ARBA" id="ARBA00022737"/>
    </source>
</evidence>
<dbReference type="AlphaFoldDB" id="A0AAP0RVL4"/>
<dbReference type="InterPro" id="IPR051210">
    <property type="entry name" value="Ub_ligase/GEF_domain"/>
</dbReference>
<reference evidence="3 4" key="1">
    <citation type="journal article" date="2024" name="Plant J.">
        <title>Genome sequences and population genomics reveal climatic adaptation and genomic divergence between two closely related sweetgum species.</title>
        <authorList>
            <person name="Xu W.Q."/>
            <person name="Ren C.Q."/>
            <person name="Zhang X.Y."/>
            <person name="Comes H.P."/>
            <person name="Liu X.H."/>
            <person name="Li Y.G."/>
            <person name="Kettle C.J."/>
            <person name="Jalonen R."/>
            <person name="Gaisberger H."/>
            <person name="Ma Y.Z."/>
            <person name="Qiu Y.X."/>
        </authorList>
    </citation>
    <scope>NUCLEOTIDE SEQUENCE [LARGE SCALE GENOMIC DNA]</scope>
    <source>
        <strain evidence="3">Hangzhou</strain>
    </source>
</reference>
<proteinExistence type="predicted"/>
<accession>A0AAP0RVL4</accession>
<keyword evidence="4" id="KW-1185">Reference proteome</keyword>
<evidence type="ECO:0000313" key="3">
    <source>
        <dbReference type="EMBL" id="KAK9285118.1"/>
    </source>
</evidence>
<evidence type="ECO:0000256" key="2">
    <source>
        <dbReference type="PROSITE-ProRule" id="PRU00235"/>
    </source>
</evidence>
<dbReference type="Pfam" id="PF00415">
    <property type="entry name" value="RCC1"/>
    <property type="match status" value="1"/>
</dbReference>
<feature type="repeat" description="RCC1" evidence="2">
    <location>
        <begin position="189"/>
        <end position="238"/>
    </location>
</feature>
<dbReference type="InterPro" id="IPR000408">
    <property type="entry name" value="Reg_chr_condens"/>
</dbReference>
<dbReference type="InterPro" id="IPR009091">
    <property type="entry name" value="RCC1/BLIP-II"/>
</dbReference>
<dbReference type="Proteomes" id="UP001415857">
    <property type="component" value="Unassembled WGS sequence"/>
</dbReference>
<name>A0AAP0RVL4_LIQFO</name>
<sequence length="260" mass="28050">MKLSFEGGIGGGWKEEAEDIYSSIKPSGKPTKIKARRRTEQALGEGIVLVGLYAHTKMQIQVKQRAAMALFTPPMALRQRCGSLIRYISSSSRTATKVPLLYNKPDDTTDDAVTIQLLSWGQGASGQLGGGKEEIRLYPTVAASLLLPPSSFRLSPTPGRLLPPLLNGEKAVEVGISCGLFHSGLLVDGKLWIWGKGDGGRLGLGHENPAFVPTLNPNLDCVQSIALGGLHSVALDSLGQVFTCLQGLWWFWCSWTFCLS</sequence>